<dbReference type="CDD" id="cd07185">
    <property type="entry name" value="OmpA_C-like"/>
    <property type="match status" value="1"/>
</dbReference>
<feature type="domain" description="OmpA-like" evidence="8">
    <location>
        <begin position="117"/>
        <end position="241"/>
    </location>
</feature>
<reference evidence="10" key="1">
    <citation type="submission" date="2017-02" db="EMBL/GenBank/DDBJ databases">
        <authorList>
            <person name="Varghese N."/>
            <person name="Submissions S."/>
        </authorList>
    </citation>
    <scope>NUCLEOTIDE SEQUENCE [LARGE SCALE GENOMIC DNA]</scope>
    <source>
        <strain evidence="10">ATCC 35199</strain>
    </source>
</reference>
<gene>
    <name evidence="9" type="ORF">SAMN02745120_0454</name>
</gene>
<evidence type="ECO:0000256" key="5">
    <source>
        <dbReference type="ARBA" id="ARBA00022989"/>
    </source>
</evidence>
<dbReference type="RefSeq" id="WP_079588439.1">
    <property type="nucleotide sequence ID" value="NZ_FUYN01000001.1"/>
</dbReference>
<organism evidence="9 10">
    <name type="scientific">Acetoanaerobium noterae</name>
    <dbReference type="NCBI Taxonomy" id="745369"/>
    <lineage>
        <taxon>Bacteria</taxon>
        <taxon>Bacillati</taxon>
        <taxon>Bacillota</taxon>
        <taxon>Clostridia</taxon>
        <taxon>Peptostreptococcales</taxon>
        <taxon>Filifactoraceae</taxon>
        <taxon>Acetoanaerobium</taxon>
    </lineage>
</organism>
<comment type="similarity">
    <text evidence="2">Belongs to the MotB family.</text>
</comment>
<name>A0A1T4ZVY1_9FIRM</name>
<keyword evidence="10" id="KW-1185">Reference proteome</keyword>
<dbReference type="InterPro" id="IPR006594">
    <property type="entry name" value="LisH"/>
</dbReference>
<dbReference type="PROSITE" id="PS51123">
    <property type="entry name" value="OMPA_2"/>
    <property type="match status" value="1"/>
</dbReference>
<evidence type="ECO:0000313" key="10">
    <source>
        <dbReference type="Proteomes" id="UP000243406"/>
    </source>
</evidence>
<evidence type="ECO:0000256" key="1">
    <source>
        <dbReference type="ARBA" id="ARBA00004162"/>
    </source>
</evidence>
<dbReference type="EMBL" id="FUYN01000001">
    <property type="protein sequence ID" value="SKB26862.1"/>
    <property type="molecule type" value="Genomic_DNA"/>
</dbReference>
<comment type="subcellular location">
    <subcellularLocation>
        <location evidence="1">Cell membrane</location>
        <topology evidence="1">Single-pass membrane protein</topology>
    </subcellularLocation>
</comment>
<proteinExistence type="inferred from homology"/>
<keyword evidence="3" id="KW-1003">Cell membrane</keyword>
<dbReference type="SUPFAM" id="SSF103088">
    <property type="entry name" value="OmpA-like"/>
    <property type="match status" value="1"/>
</dbReference>
<dbReference type="InterPro" id="IPR025713">
    <property type="entry name" value="MotB-like_N_dom"/>
</dbReference>
<evidence type="ECO:0000313" key="9">
    <source>
        <dbReference type="EMBL" id="SKB26862.1"/>
    </source>
</evidence>
<dbReference type="InterPro" id="IPR050330">
    <property type="entry name" value="Bact_OuterMem_StrucFunc"/>
</dbReference>
<dbReference type="PANTHER" id="PTHR30329">
    <property type="entry name" value="STATOR ELEMENT OF FLAGELLAR MOTOR COMPLEX"/>
    <property type="match status" value="1"/>
</dbReference>
<dbReference type="GO" id="GO:0005886">
    <property type="term" value="C:plasma membrane"/>
    <property type="evidence" value="ECO:0007669"/>
    <property type="project" value="UniProtKB-SubCell"/>
</dbReference>
<dbReference type="Pfam" id="PF00691">
    <property type="entry name" value="OmpA"/>
    <property type="match status" value="1"/>
</dbReference>
<dbReference type="Pfam" id="PF13677">
    <property type="entry name" value="MotB_plug"/>
    <property type="match status" value="1"/>
</dbReference>
<dbReference type="PROSITE" id="PS50896">
    <property type="entry name" value="LISH"/>
    <property type="match status" value="1"/>
</dbReference>
<dbReference type="OrthoDB" id="9815217at2"/>
<evidence type="ECO:0000256" key="7">
    <source>
        <dbReference type="PROSITE-ProRule" id="PRU00473"/>
    </source>
</evidence>
<dbReference type="AlphaFoldDB" id="A0A1T4ZVY1"/>
<evidence type="ECO:0000256" key="3">
    <source>
        <dbReference type="ARBA" id="ARBA00022475"/>
    </source>
</evidence>
<evidence type="ECO:0000256" key="6">
    <source>
        <dbReference type="ARBA" id="ARBA00023136"/>
    </source>
</evidence>
<keyword evidence="6 7" id="KW-0472">Membrane</keyword>
<dbReference type="Proteomes" id="UP000243406">
    <property type="component" value="Unassembled WGS sequence"/>
</dbReference>
<evidence type="ECO:0000259" key="8">
    <source>
        <dbReference type="PROSITE" id="PS51123"/>
    </source>
</evidence>
<sequence length="250" mass="28305">MAKKQKPEECKQKVAEYMLTYGDMMTLLLCFFVLLFSFSSIDAKKFEAIIQSFSGALGVLDGGTTVQDAPMLDSGLMDENTSSEVLEMQNFQKLEETIQEYLNENQLSESVTVLEEEAGLLLRFQDNILFDSGSADLKPESLEIMSYIAQLLNAEDFEDKFISIEGHTDNVPMNSPRYPSNWELSVGRSSNVVRFLVENNNMDPKRISASGYSEYHPVAPNDNPENRAKNRRVDILILKTIHYKDSSKNQ</sequence>
<evidence type="ECO:0000256" key="4">
    <source>
        <dbReference type="ARBA" id="ARBA00022692"/>
    </source>
</evidence>
<keyword evidence="4" id="KW-0812">Transmembrane</keyword>
<accession>A0A1T4ZVY1</accession>
<dbReference type="InterPro" id="IPR036737">
    <property type="entry name" value="OmpA-like_sf"/>
</dbReference>
<dbReference type="Gene3D" id="3.30.1330.60">
    <property type="entry name" value="OmpA-like domain"/>
    <property type="match status" value="1"/>
</dbReference>
<dbReference type="InterPro" id="IPR006665">
    <property type="entry name" value="OmpA-like"/>
</dbReference>
<evidence type="ECO:0000256" key="2">
    <source>
        <dbReference type="ARBA" id="ARBA00008914"/>
    </source>
</evidence>
<dbReference type="PANTHER" id="PTHR30329:SF21">
    <property type="entry name" value="LIPOPROTEIN YIAD-RELATED"/>
    <property type="match status" value="1"/>
</dbReference>
<keyword evidence="5" id="KW-1133">Transmembrane helix</keyword>
<protein>
    <submittedName>
        <fullName evidence="9">Chemotaxis protein MotB</fullName>
    </submittedName>
</protein>